<evidence type="ECO:0000256" key="2">
    <source>
        <dbReference type="ARBA" id="ARBA00005005"/>
    </source>
</evidence>
<dbReference type="EMBL" id="JAXUIC010000003">
    <property type="protein sequence ID" value="KAK4597531.1"/>
    <property type="molecule type" value="Genomic_DNA"/>
</dbReference>
<dbReference type="FunFam" id="1.10.12.10:FF:000004">
    <property type="entry name" value="Delta3,5-delta2,4-dienoyl-CoA isomerase"/>
    <property type="match status" value="1"/>
</dbReference>
<dbReference type="InterPro" id="IPR018376">
    <property type="entry name" value="Enoyl-CoA_hyd/isom_CS"/>
</dbReference>
<evidence type="ECO:0000256" key="6">
    <source>
        <dbReference type="ARBA" id="ARBA00023098"/>
    </source>
</evidence>
<dbReference type="GO" id="GO:0006631">
    <property type="term" value="P:fatty acid metabolic process"/>
    <property type="evidence" value="ECO:0007669"/>
    <property type="project" value="UniProtKB-KW"/>
</dbReference>
<dbReference type="Pfam" id="PF00378">
    <property type="entry name" value="ECH_1"/>
    <property type="match status" value="1"/>
</dbReference>
<organism evidence="10 11">
    <name type="scientific">Quercus rubra</name>
    <name type="common">Northern red oak</name>
    <name type="synonym">Quercus borealis</name>
    <dbReference type="NCBI Taxonomy" id="3512"/>
    <lineage>
        <taxon>Eukaryota</taxon>
        <taxon>Viridiplantae</taxon>
        <taxon>Streptophyta</taxon>
        <taxon>Embryophyta</taxon>
        <taxon>Tracheophyta</taxon>
        <taxon>Spermatophyta</taxon>
        <taxon>Magnoliopsida</taxon>
        <taxon>eudicotyledons</taxon>
        <taxon>Gunneridae</taxon>
        <taxon>Pentapetalae</taxon>
        <taxon>rosids</taxon>
        <taxon>fabids</taxon>
        <taxon>Fagales</taxon>
        <taxon>Fagaceae</taxon>
        <taxon>Quercus</taxon>
    </lineage>
</organism>
<dbReference type="InterPro" id="IPR001753">
    <property type="entry name" value="Enoyl-CoA_hydra/iso"/>
</dbReference>
<name>A0AAN7FV51_QUERU</name>
<dbReference type="CDD" id="cd06558">
    <property type="entry name" value="crotonase-like"/>
    <property type="match status" value="1"/>
</dbReference>
<dbReference type="Gene3D" id="1.10.12.10">
    <property type="entry name" value="Lyase 2-enoyl-coa Hydratase, Chain A, domain 2"/>
    <property type="match status" value="1"/>
</dbReference>
<comment type="pathway">
    <text evidence="2">Lipid metabolism; fatty acid beta-oxidation.</text>
</comment>
<keyword evidence="5" id="KW-0007">Acetylation</keyword>
<evidence type="ECO:0000256" key="9">
    <source>
        <dbReference type="RuleBase" id="RU003707"/>
    </source>
</evidence>
<dbReference type="NCBIfam" id="NF004794">
    <property type="entry name" value="PRK06142.1"/>
    <property type="match status" value="1"/>
</dbReference>
<dbReference type="AlphaFoldDB" id="A0AAN7FV51"/>
<evidence type="ECO:0000313" key="11">
    <source>
        <dbReference type="Proteomes" id="UP001324115"/>
    </source>
</evidence>
<dbReference type="GO" id="GO:0051750">
    <property type="term" value="F:delta(3,5)-delta(2,4)-dienoyl-CoA isomerase activity"/>
    <property type="evidence" value="ECO:0007669"/>
    <property type="project" value="TreeGrafter"/>
</dbReference>
<keyword evidence="8" id="KW-0413">Isomerase</keyword>
<evidence type="ECO:0000256" key="7">
    <source>
        <dbReference type="ARBA" id="ARBA00023140"/>
    </source>
</evidence>
<evidence type="ECO:0000313" key="10">
    <source>
        <dbReference type="EMBL" id="KAK4597531.1"/>
    </source>
</evidence>
<evidence type="ECO:0000256" key="3">
    <source>
        <dbReference type="ARBA" id="ARBA00005254"/>
    </source>
</evidence>
<dbReference type="InterPro" id="IPR029045">
    <property type="entry name" value="ClpP/crotonase-like_dom_sf"/>
</dbReference>
<evidence type="ECO:0000256" key="8">
    <source>
        <dbReference type="ARBA" id="ARBA00023235"/>
    </source>
</evidence>
<dbReference type="PROSITE" id="PS00166">
    <property type="entry name" value="ENOYL_COA_HYDRATASE"/>
    <property type="match status" value="1"/>
</dbReference>
<comment type="similarity">
    <text evidence="3 9">Belongs to the enoyl-CoA hydratase/isomerase family.</text>
</comment>
<keyword evidence="6" id="KW-0443">Lipid metabolism</keyword>
<accession>A0AAN7FV51</accession>
<keyword evidence="4" id="KW-0276">Fatty acid metabolism</keyword>
<dbReference type="PANTHER" id="PTHR43149">
    <property type="entry name" value="ENOYL-COA HYDRATASE"/>
    <property type="match status" value="1"/>
</dbReference>
<dbReference type="PANTHER" id="PTHR43149:SF1">
    <property type="entry name" value="DELTA(3,5)-DELTA(2,4)-DIENOYL-COA ISOMERASE, MITOCHONDRIAL"/>
    <property type="match status" value="1"/>
</dbReference>
<keyword evidence="7" id="KW-0576">Peroxisome</keyword>
<gene>
    <name evidence="10" type="ORF">RGQ29_015168</name>
</gene>
<evidence type="ECO:0000256" key="5">
    <source>
        <dbReference type="ARBA" id="ARBA00022990"/>
    </source>
</evidence>
<sequence length="275" mass="29958">MEKFKTLEILQKTPNSRVFHLYLNRPSHRNALSRDFFSEFPKALASLDQNPNVNVVVLSGVGNHFCAGIDLGTLGSISENSDSDDRGRGGEKLRRHIKYLQDAVTAIELCRKPVIASVHGACIGGGIDIVTACDIRYCTDDAFFSVKEVDLAITADLGTLQRLPAIVGYGNAMELALTGRRFSGSEAKQLGLVSRSFGSKEEMDEAVRLIAEDIASKSPLAVTGTKAVLLRSRDMSVEQGLDYVATWNSAMLLSDDLTEAISAYTQKRKPVFAKL</sequence>
<comment type="caution">
    <text evidence="10">The sequence shown here is derived from an EMBL/GenBank/DDBJ whole genome shotgun (WGS) entry which is preliminary data.</text>
</comment>
<dbReference type="GO" id="GO:0005777">
    <property type="term" value="C:peroxisome"/>
    <property type="evidence" value="ECO:0007669"/>
    <property type="project" value="UniProtKB-SubCell"/>
</dbReference>
<dbReference type="Proteomes" id="UP001324115">
    <property type="component" value="Unassembled WGS sequence"/>
</dbReference>
<reference evidence="10 11" key="1">
    <citation type="journal article" date="2023" name="G3 (Bethesda)">
        <title>A haplotype-resolved chromosome-scale genome for Quercus rubra L. provides insights into the genetics of adaptive traits for red oak species.</title>
        <authorList>
            <person name="Kapoor B."/>
            <person name="Jenkins J."/>
            <person name="Schmutz J."/>
            <person name="Zhebentyayeva T."/>
            <person name="Kuelheim C."/>
            <person name="Coggeshall M."/>
            <person name="Heim C."/>
            <person name="Lasky J.R."/>
            <person name="Leites L."/>
            <person name="Islam-Faridi N."/>
            <person name="Romero-Severson J."/>
            <person name="DeLeo V.L."/>
            <person name="Lucas S.M."/>
            <person name="Lazic D."/>
            <person name="Gailing O."/>
            <person name="Carlson J."/>
            <person name="Staton M."/>
        </authorList>
    </citation>
    <scope>NUCLEOTIDE SEQUENCE [LARGE SCALE GENOMIC DNA]</scope>
    <source>
        <strain evidence="10">Pseudo-F2</strain>
    </source>
</reference>
<evidence type="ECO:0000256" key="4">
    <source>
        <dbReference type="ARBA" id="ARBA00022832"/>
    </source>
</evidence>
<dbReference type="InterPro" id="IPR045002">
    <property type="entry name" value="Ech1-like"/>
</dbReference>
<comment type="subcellular location">
    <subcellularLocation>
        <location evidence="1">Peroxisome</location>
    </subcellularLocation>
</comment>
<protein>
    <submittedName>
        <fullName evidence="10">Uncharacterized protein</fullName>
    </submittedName>
</protein>
<dbReference type="Gene3D" id="3.90.226.10">
    <property type="entry name" value="2-enoyl-CoA Hydratase, Chain A, domain 1"/>
    <property type="match status" value="1"/>
</dbReference>
<dbReference type="InterPro" id="IPR014748">
    <property type="entry name" value="Enoyl-CoA_hydra_C"/>
</dbReference>
<dbReference type="FunFam" id="3.90.226.10:FF:000024">
    <property type="entry name" value="Delta3,5-delta2,4-dienoyl-CoA isomerase"/>
    <property type="match status" value="1"/>
</dbReference>
<dbReference type="SUPFAM" id="SSF52096">
    <property type="entry name" value="ClpP/crotonase"/>
    <property type="match status" value="1"/>
</dbReference>
<evidence type="ECO:0000256" key="1">
    <source>
        <dbReference type="ARBA" id="ARBA00004275"/>
    </source>
</evidence>
<proteinExistence type="inferred from homology"/>
<keyword evidence="11" id="KW-1185">Reference proteome</keyword>